<dbReference type="InterPro" id="IPR027417">
    <property type="entry name" value="P-loop_NTPase"/>
</dbReference>
<gene>
    <name evidence="2" type="ORF">METZ01_LOCUS499507</name>
</gene>
<dbReference type="Gene3D" id="1.10.287.130">
    <property type="match status" value="1"/>
</dbReference>
<dbReference type="EMBL" id="UINC01219262">
    <property type="protein sequence ID" value="SVE46653.1"/>
    <property type="molecule type" value="Genomic_DNA"/>
</dbReference>
<evidence type="ECO:0008006" key="3">
    <source>
        <dbReference type="Google" id="ProtNLM"/>
    </source>
</evidence>
<sequence>GVAKRTRESIILCEAAGYDIILVETVGVGQNEISVSEMVDFFLLLKLSGAGDELQGIKRGIIEMADAIIINKADGDNIENSNKAKSEFAMAIKLYPIKKSKWIPKVMTCSSINSTGIKPIWKLILEYISVTNANNFFNENRKSQNKYWLLQTINDKLQSNFFGNEKIKKELEKQYNLLDKNKTTPFAAAEILLKI</sequence>
<dbReference type="GO" id="GO:0005737">
    <property type="term" value="C:cytoplasm"/>
    <property type="evidence" value="ECO:0007669"/>
    <property type="project" value="TreeGrafter"/>
</dbReference>
<name>A0A383DQW1_9ZZZZ</name>
<dbReference type="Gene3D" id="3.40.50.300">
    <property type="entry name" value="P-loop containing nucleotide triphosphate hydrolases"/>
    <property type="match status" value="1"/>
</dbReference>
<accession>A0A383DQW1</accession>
<dbReference type="GO" id="GO:0003924">
    <property type="term" value="F:GTPase activity"/>
    <property type="evidence" value="ECO:0007669"/>
    <property type="project" value="InterPro"/>
</dbReference>
<dbReference type="SUPFAM" id="SSF52540">
    <property type="entry name" value="P-loop containing nucleoside triphosphate hydrolases"/>
    <property type="match status" value="1"/>
</dbReference>
<comment type="similarity">
    <text evidence="1">Belongs to the SIMIBI class G3E GTPase family. ArgK/MeaB subfamily.</text>
</comment>
<feature type="non-terminal residue" evidence="2">
    <location>
        <position position="1"/>
    </location>
</feature>
<dbReference type="AlphaFoldDB" id="A0A383DQW1"/>
<reference evidence="2" key="1">
    <citation type="submission" date="2018-05" db="EMBL/GenBank/DDBJ databases">
        <authorList>
            <person name="Lanie J.A."/>
            <person name="Ng W.-L."/>
            <person name="Kazmierczak K.M."/>
            <person name="Andrzejewski T.M."/>
            <person name="Davidsen T.M."/>
            <person name="Wayne K.J."/>
            <person name="Tettelin H."/>
            <person name="Glass J.I."/>
            <person name="Rusch D."/>
            <person name="Podicherti R."/>
            <person name="Tsui H.-C.T."/>
            <person name="Winkler M.E."/>
        </authorList>
    </citation>
    <scope>NUCLEOTIDE SEQUENCE</scope>
</reference>
<dbReference type="Pfam" id="PF03308">
    <property type="entry name" value="MeaB"/>
    <property type="match status" value="1"/>
</dbReference>
<dbReference type="PANTHER" id="PTHR23408">
    <property type="entry name" value="METHYLMALONYL-COA MUTASE"/>
    <property type="match status" value="1"/>
</dbReference>
<proteinExistence type="inferred from homology"/>
<organism evidence="2">
    <name type="scientific">marine metagenome</name>
    <dbReference type="NCBI Taxonomy" id="408172"/>
    <lineage>
        <taxon>unclassified sequences</taxon>
        <taxon>metagenomes</taxon>
        <taxon>ecological metagenomes</taxon>
    </lineage>
</organism>
<evidence type="ECO:0000256" key="1">
    <source>
        <dbReference type="ARBA" id="ARBA00009625"/>
    </source>
</evidence>
<protein>
    <recommendedName>
        <fullName evidence="3">Methylmalonyl Co-A mutase-associated GTPase MeaB</fullName>
    </recommendedName>
</protein>
<dbReference type="GO" id="GO:0005525">
    <property type="term" value="F:GTP binding"/>
    <property type="evidence" value="ECO:0007669"/>
    <property type="project" value="InterPro"/>
</dbReference>
<dbReference type="PANTHER" id="PTHR23408:SF3">
    <property type="entry name" value="METHYLMALONIC ACIDURIA TYPE A PROTEIN, MITOCHONDRIAL"/>
    <property type="match status" value="1"/>
</dbReference>
<dbReference type="InterPro" id="IPR005129">
    <property type="entry name" value="GTPase_ArgK"/>
</dbReference>
<evidence type="ECO:0000313" key="2">
    <source>
        <dbReference type="EMBL" id="SVE46653.1"/>
    </source>
</evidence>